<evidence type="ECO:0000313" key="9">
    <source>
        <dbReference type="Proteomes" id="UP000000437"/>
    </source>
</evidence>
<dbReference type="RefSeq" id="XP_068078026.1">
    <property type="nucleotide sequence ID" value="XM_068221925.1"/>
</dbReference>
<evidence type="ECO:0000256" key="1">
    <source>
        <dbReference type="ARBA" id="ARBA00022679"/>
    </source>
</evidence>
<keyword evidence="5" id="KW-0378">Hydrolase</keyword>
<evidence type="ECO:0000256" key="2">
    <source>
        <dbReference type="ARBA" id="ARBA00022695"/>
    </source>
</evidence>
<keyword evidence="1" id="KW-0808">Transferase</keyword>
<dbReference type="GeneID" id="137490186"/>
<dbReference type="FunFam" id="3.10.20.370:FF:000001">
    <property type="entry name" value="Retrovirus-related Pol polyprotein from transposon 17.6-like protein"/>
    <property type="match status" value="1"/>
</dbReference>
<dbReference type="GO" id="GO:0003964">
    <property type="term" value="F:RNA-directed DNA polymerase activity"/>
    <property type="evidence" value="ECO:0007669"/>
    <property type="project" value="UniProtKB-KW"/>
</dbReference>
<dbReference type="InterPro" id="IPR043502">
    <property type="entry name" value="DNA/RNA_pol_sf"/>
</dbReference>
<evidence type="ECO:0000256" key="4">
    <source>
        <dbReference type="ARBA" id="ARBA00022759"/>
    </source>
</evidence>
<evidence type="ECO:0000256" key="7">
    <source>
        <dbReference type="SAM" id="MobiDB-lite"/>
    </source>
</evidence>
<dbReference type="SUPFAM" id="SSF47353">
    <property type="entry name" value="Retrovirus capsid dimerization domain-like"/>
    <property type="match status" value="1"/>
</dbReference>
<feature type="domain" description="SCAN box" evidence="8">
    <location>
        <begin position="150"/>
        <end position="227"/>
    </location>
</feature>
<dbReference type="GO" id="GO:0004519">
    <property type="term" value="F:endonuclease activity"/>
    <property type="evidence" value="ECO:0007669"/>
    <property type="project" value="UniProtKB-KW"/>
</dbReference>
<dbReference type="Gene3D" id="1.10.4020.10">
    <property type="entry name" value="DNA breaking-rejoining enzymes"/>
    <property type="match status" value="1"/>
</dbReference>
<reference evidence="9" key="1">
    <citation type="journal article" date="2013" name="Nature">
        <title>The zebrafish reference genome sequence and its relationship to the human genome.</title>
        <authorList>
            <consortium name="Genome Reference Consortium Zebrafish"/>
            <person name="Howe K."/>
            <person name="Clark M.D."/>
            <person name="Torroja C.F."/>
            <person name="Torrance J."/>
            <person name="Berthelot C."/>
            <person name="Muffato M."/>
            <person name="Collins J.E."/>
            <person name="Humphray S."/>
            <person name="McLaren K."/>
            <person name="Matthews L."/>
            <person name="McLaren S."/>
            <person name="Sealy I."/>
            <person name="Caccamo M."/>
            <person name="Churcher C."/>
            <person name="Scott C."/>
            <person name="Barrett J.C."/>
            <person name="Koch R."/>
            <person name="Rauch G.J."/>
            <person name="White S."/>
            <person name="Chow W."/>
            <person name="Kilian B."/>
            <person name="Quintais L.T."/>
            <person name="Guerra-Assuncao J.A."/>
            <person name="Zhou Y."/>
            <person name="Gu Y."/>
            <person name="Yen J."/>
            <person name="Vogel J.H."/>
            <person name="Eyre T."/>
            <person name="Redmond S."/>
            <person name="Banerjee R."/>
            <person name="Chi J."/>
            <person name="Fu B."/>
            <person name="Langley E."/>
            <person name="Maguire S.F."/>
            <person name="Laird G.K."/>
            <person name="Lloyd D."/>
            <person name="Kenyon E."/>
            <person name="Donaldson S."/>
            <person name="Sehra H."/>
            <person name="Almeida-King J."/>
            <person name="Loveland J."/>
            <person name="Trevanion S."/>
            <person name="Jones M."/>
            <person name="Quail M."/>
            <person name="Willey D."/>
            <person name="Hunt A."/>
            <person name="Burton J."/>
            <person name="Sims S."/>
            <person name="McLay K."/>
            <person name="Plumb B."/>
            <person name="Davis J."/>
            <person name="Clee C."/>
            <person name="Oliver K."/>
            <person name="Clark R."/>
            <person name="Riddle C."/>
            <person name="Elliot D."/>
            <person name="Eliott D."/>
            <person name="Threadgold G."/>
            <person name="Harden G."/>
            <person name="Ware D."/>
            <person name="Begum S."/>
            <person name="Mortimore B."/>
            <person name="Mortimer B."/>
            <person name="Kerry G."/>
            <person name="Heath P."/>
            <person name="Phillimore B."/>
            <person name="Tracey A."/>
            <person name="Corby N."/>
            <person name="Dunn M."/>
            <person name="Johnson C."/>
            <person name="Wood J."/>
            <person name="Clark S."/>
            <person name="Pelan S."/>
            <person name="Griffiths G."/>
            <person name="Smith M."/>
            <person name="Glithero R."/>
            <person name="Howden P."/>
            <person name="Barker N."/>
            <person name="Lloyd C."/>
            <person name="Stevens C."/>
            <person name="Harley J."/>
            <person name="Holt K."/>
            <person name="Panagiotidis G."/>
            <person name="Lovell J."/>
            <person name="Beasley H."/>
            <person name="Henderson C."/>
            <person name="Gordon D."/>
            <person name="Auger K."/>
            <person name="Wright D."/>
            <person name="Collins J."/>
            <person name="Raisen C."/>
            <person name="Dyer L."/>
            <person name="Leung K."/>
            <person name="Robertson L."/>
            <person name="Ambridge K."/>
            <person name="Leongamornlert D."/>
            <person name="McGuire S."/>
            <person name="Gilderthorp R."/>
            <person name="Griffiths C."/>
            <person name="Manthravadi D."/>
            <person name="Nichol S."/>
            <person name="Barker G."/>
            <person name="Whitehead S."/>
            <person name="Kay M."/>
            <person name="Brown J."/>
            <person name="Murnane C."/>
            <person name="Gray E."/>
            <person name="Humphries M."/>
            <person name="Sycamore N."/>
            <person name="Barker D."/>
            <person name="Saunders D."/>
            <person name="Wallis J."/>
            <person name="Babbage A."/>
            <person name="Hammond S."/>
            <person name="Mashreghi-Mohammadi M."/>
            <person name="Barr L."/>
            <person name="Martin S."/>
            <person name="Wray P."/>
            <person name="Ellington A."/>
            <person name="Matthews N."/>
            <person name="Ellwood M."/>
            <person name="Woodmansey R."/>
            <person name="Clark G."/>
            <person name="Cooper J."/>
            <person name="Cooper J."/>
            <person name="Tromans A."/>
            <person name="Grafham D."/>
            <person name="Skuce C."/>
            <person name="Pandian R."/>
            <person name="Andrews R."/>
            <person name="Harrison E."/>
            <person name="Kimberley A."/>
            <person name="Garnett J."/>
            <person name="Fosker N."/>
            <person name="Hall R."/>
            <person name="Garner P."/>
            <person name="Kelly D."/>
            <person name="Bird C."/>
            <person name="Palmer S."/>
            <person name="Gehring I."/>
            <person name="Berger A."/>
            <person name="Dooley C.M."/>
            <person name="Ersan-Urun Z."/>
            <person name="Eser C."/>
            <person name="Geiger H."/>
            <person name="Geisler M."/>
            <person name="Karotki L."/>
            <person name="Kirn A."/>
            <person name="Konantz J."/>
            <person name="Konantz M."/>
            <person name="Oberlander M."/>
            <person name="Rudolph-Geiger S."/>
            <person name="Teucke M."/>
            <person name="Lanz C."/>
            <person name="Raddatz G."/>
            <person name="Osoegawa K."/>
            <person name="Zhu B."/>
            <person name="Rapp A."/>
            <person name="Widaa S."/>
            <person name="Langford C."/>
            <person name="Yang F."/>
            <person name="Schuster S.C."/>
            <person name="Carter N.P."/>
            <person name="Harrow J."/>
            <person name="Ning Z."/>
            <person name="Herrero J."/>
            <person name="Searle S.M."/>
            <person name="Enright A."/>
            <person name="Geisler R."/>
            <person name="Plasterk R.H."/>
            <person name="Lee C."/>
            <person name="Westerfield M."/>
            <person name="de Jong P.J."/>
            <person name="Zon L.I."/>
            <person name="Postlethwait J.H."/>
            <person name="Nusslein-Volhard C."/>
            <person name="Hubbard T.J."/>
            <person name="Roest Crollius H."/>
            <person name="Rogers J."/>
            <person name="Stemple D.L."/>
        </authorList>
    </citation>
    <scope>NUCLEOTIDE SEQUENCE [LARGE SCALE GENOMIC DNA]</scope>
    <source>
        <strain evidence="9">Tuebingen</strain>
    </source>
</reference>
<evidence type="ECO:0000256" key="5">
    <source>
        <dbReference type="ARBA" id="ARBA00022801"/>
    </source>
</evidence>
<dbReference type="Gene3D" id="3.10.20.370">
    <property type="match status" value="1"/>
</dbReference>
<dbReference type="Pfam" id="PF02023">
    <property type="entry name" value="SCAN"/>
    <property type="match status" value="1"/>
</dbReference>
<dbReference type="CDD" id="cd07936">
    <property type="entry name" value="SCAN"/>
    <property type="match status" value="1"/>
</dbReference>
<reference evidence="10 11" key="2">
    <citation type="submission" date="2025-04" db="UniProtKB">
        <authorList>
            <consortium name="RefSeq"/>
        </authorList>
    </citation>
    <scope>IDENTIFICATION</scope>
    <source>
        <strain evidence="10 11">Tuebingen</strain>
    </source>
</reference>
<dbReference type="InterPro" id="IPR003309">
    <property type="entry name" value="SCAN_dom"/>
</dbReference>
<dbReference type="RefSeq" id="XP_068074392.1">
    <property type="nucleotide sequence ID" value="XM_068218291.1"/>
</dbReference>
<dbReference type="PANTHER" id="PTHR34072:SF52">
    <property type="entry name" value="RIBONUCLEASE H"/>
    <property type="match status" value="1"/>
</dbReference>
<keyword evidence="3" id="KW-0540">Nuclease</keyword>
<dbReference type="GO" id="GO:0016787">
    <property type="term" value="F:hydrolase activity"/>
    <property type="evidence" value="ECO:0007669"/>
    <property type="project" value="UniProtKB-KW"/>
</dbReference>
<dbReference type="AlphaFoldDB" id="A0AB32TXE3"/>
<dbReference type="CDD" id="cd09274">
    <property type="entry name" value="RNase_HI_RT_Ty3"/>
    <property type="match status" value="1"/>
</dbReference>
<keyword evidence="4" id="KW-0255">Endonuclease</keyword>
<protein>
    <submittedName>
        <fullName evidence="10 11">Uncharacterized protein isoform X1</fullName>
    </submittedName>
</protein>
<feature type="region of interest" description="Disordered" evidence="7">
    <location>
        <begin position="305"/>
        <end position="331"/>
    </location>
</feature>
<organism evidence="9 11">
    <name type="scientific">Danio rerio</name>
    <name type="common">Zebrafish</name>
    <name type="synonym">Brachydanio rerio</name>
    <dbReference type="NCBI Taxonomy" id="7955"/>
    <lineage>
        <taxon>Eukaryota</taxon>
        <taxon>Metazoa</taxon>
        <taxon>Chordata</taxon>
        <taxon>Craniata</taxon>
        <taxon>Vertebrata</taxon>
        <taxon>Euteleostomi</taxon>
        <taxon>Actinopterygii</taxon>
        <taxon>Neopterygii</taxon>
        <taxon>Teleostei</taxon>
        <taxon>Ostariophysi</taxon>
        <taxon>Cypriniformes</taxon>
        <taxon>Danionidae</taxon>
        <taxon>Danioninae</taxon>
        <taxon>Danio</taxon>
    </lineage>
</organism>
<keyword evidence="6" id="KW-0695">RNA-directed DNA polymerase</keyword>
<evidence type="ECO:0000256" key="3">
    <source>
        <dbReference type="ARBA" id="ARBA00022722"/>
    </source>
</evidence>
<evidence type="ECO:0000259" key="8">
    <source>
        <dbReference type="PROSITE" id="PS50804"/>
    </source>
</evidence>
<gene>
    <name evidence="10 11" type="primary">LOC137490186</name>
</gene>
<feature type="compositionally biased region" description="Basic residues" evidence="7">
    <location>
        <begin position="255"/>
        <end position="269"/>
    </location>
</feature>
<dbReference type="Pfam" id="PF17917">
    <property type="entry name" value="RT_RNaseH"/>
    <property type="match status" value="1"/>
</dbReference>
<sequence>MTTPSRMPFAEAIQALSVLHQQQHETLVELKNIQEQHFQVLMEAQREDREQIRSLLSQGIRPAPTSAAHPPITLQKMVPEDDPEVFLDLFEKMAEACGWPRAEWPVRVIPLLSGEAQIAAQQLPAQNLLEYAHLKRAILQRAGRNPEEQRQLFRSLVLAEGGRPFAFAQQLRDACRRWLIQDGRTTAQLVDAVVLEQFITRLPSRTSEWVQCHRPDDLETAIRLAEDHLVARSRVGEITSLSSPPLSLSLPVPRPRLRRPPTPAPRRRCAMADLPNVPRGAGPHSGRGVEQRPLAVAQTLPGFSPVQSVAPAGPGGIVERSGPMHLRRGHEDSAPKICSVKEASALIRVPATPIVAPGRNGLYRVPTDASDRGLGAVLSQEVAGVERPVLYISRKLSKSEAKYSTIEKECLAIRWAVLTLRYYLLGREFVLCSDHAPLQWLHRMKDTNARITRWYLALQPFKFKVIHRPGVQMAVADFLSRAGGGGLQAGRLPGLRRAVGVCGEVSVIEHPIRGESMLGARRLISGSIRNDK</sequence>
<evidence type="ECO:0000256" key="6">
    <source>
        <dbReference type="ARBA" id="ARBA00022918"/>
    </source>
</evidence>
<keyword evidence="9" id="KW-1185">Reference proteome</keyword>
<name>A0AB32TXE3_DANRE</name>
<keyword evidence="2" id="KW-0548">Nucleotidyltransferase</keyword>
<dbReference type="InterPro" id="IPR038269">
    <property type="entry name" value="SCAN_sf"/>
</dbReference>
<dbReference type="SUPFAM" id="SSF56672">
    <property type="entry name" value="DNA/RNA polymerases"/>
    <property type="match status" value="1"/>
</dbReference>
<dbReference type="PROSITE" id="PS50804">
    <property type="entry name" value="SCAN_BOX"/>
    <property type="match status" value="1"/>
</dbReference>
<dbReference type="InterPro" id="IPR041373">
    <property type="entry name" value="RT_RNaseH"/>
</dbReference>
<dbReference type="PANTHER" id="PTHR34072">
    <property type="entry name" value="ENZYMATIC POLYPROTEIN-RELATED"/>
    <property type="match status" value="1"/>
</dbReference>
<evidence type="ECO:0000313" key="10">
    <source>
        <dbReference type="RefSeq" id="XP_068074392.1"/>
    </source>
</evidence>
<dbReference type="Proteomes" id="UP000000437">
    <property type="component" value="Chromosome 6"/>
</dbReference>
<evidence type="ECO:0000313" key="11">
    <source>
        <dbReference type="RefSeq" id="XP_068078026.1"/>
    </source>
</evidence>
<accession>A0AB32TXE3</accession>
<proteinExistence type="predicted"/>
<feature type="region of interest" description="Disordered" evidence="7">
    <location>
        <begin position="249"/>
        <end position="289"/>
    </location>
</feature>
<dbReference type="SMART" id="SM00431">
    <property type="entry name" value="SCAN"/>
    <property type="match status" value="1"/>
</dbReference>
<dbReference type="KEGG" id="dre:137490186"/>